<sequence>MPEKMRTELETETETETESLRSQELCDHPPAIDAEMICSRDSGFSGKVSLRSSLATTTATPLVEEREGPTMAWTGLGILVRSAPDSCLWLG</sequence>
<evidence type="ECO:0000256" key="1">
    <source>
        <dbReference type="SAM" id="MobiDB-lite"/>
    </source>
</evidence>
<organism evidence="2 3">
    <name type="scientific">Ficus carica</name>
    <name type="common">Common fig</name>
    <dbReference type="NCBI Taxonomy" id="3494"/>
    <lineage>
        <taxon>Eukaryota</taxon>
        <taxon>Viridiplantae</taxon>
        <taxon>Streptophyta</taxon>
        <taxon>Embryophyta</taxon>
        <taxon>Tracheophyta</taxon>
        <taxon>Spermatophyta</taxon>
        <taxon>Magnoliopsida</taxon>
        <taxon>eudicotyledons</taxon>
        <taxon>Gunneridae</taxon>
        <taxon>Pentapetalae</taxon>
        <taxon>rosids</taxon>
        <taxon>fabids</taxon>
        <taxon>Rosales</taxon>
        <taxon>Moraceae</taxon>
        <taxon>Ficeae</taxon>
        <taxon>Ficus</taxon>
    </lineage>
</organism>
<evidence type="ECO:0000313" key="3">
    <source>
        <dbReference type="Proteomes" id="UP001187192"/>
    </source>
</evidence>
<comment type="caution">
    <text evidence="2">The sequence shown here is derived from an EMBL/GenBank/DDBJ whole genome shotgun (WGS) entry which is preliminary data.</text>
</comment>
<evidence type="ECO:0000313" key="2">
    <source>
        <dbReference type="EMBL" id="GMN18777.1"/>
    </source>
</evidence>
<feature type="region of interest" description="Disordered" evidence="1">
    <location>
        <begin position="1"/>
        <end position="24"/>
    </location>
</feature>
<dbReference type="Proteomes" id="UP001187192">
    <property type="component" value="Unassembled WGS sequence"/>
</dbReference>
<dbReference type="AlphaFoldDB" id="A0AA88CJL5"/>
<reference evidence="2" key="1">
    <citation type="submission" date="2023-07" db="EMBL/GenBank/DDBJ databases">
        <title>draft genome sequence of fig (Ficus carica).</title>
        <authorList>
            <person name="Takahashi T."/>
            <person name="Nishimura K."/>
        </authorList>
    </citation>
    <scope>NUCLEOTIDE SEQUENCE</scope>
</reference>
<gene>
    <name evidence="2" type="ORF">TIFTF001_046841</name>
</gene>
<accession>A0AA88CJL5</accession>
<name>A0AA88CJL5_FICCA</name>
<dbReference type="EMBL" id="BTGU01004983">
    <property type="protein sequence ID" value="GMN18777.1"/>
    <property type="molecule type" value="Genomic_DNA"/>
</dbReference>
<proteinExistence type="predicted"/>
<keyword evidence="3" id="KW-1185">Reference proteome</keyword>
<protein>
    <submittedName>
        <fullName evidence="2">Uncharacterized protein</fullName>
    </submittedName>
</protein>